<reference evidence="1 2" key="1">
    <citation type="submission" date="2016-06" db="EMBL/GenBank/DDBJ databases">
        <title>Genome sequence of Porphyrobacter dokdonensis DSW-74.</title>
        <authorList>
            <person name="Kim J.F."/>
            <person name="Song J.Y."/>
        </authorList>
    </citation>
    <scope>NUCLEOTIDE SEQUENCE [LARGE SCALE GENOMIC DNA]</scope>
    <source>
        <strain evidence="1 2">DSW-74</strain>
    </source>
</reference>
<dbReference type="EMBL" id="LZYB01000001">
    <property type="protein sequence ID" value="OBV12670.1"/>
    <property type="molecule type" value="Genomic_DNA"/>
</dbReference>
<gene>
    <name evidence="1" type="ORF">I603_0801</name>
</gene>
<proteinExistence type="predicted"/>
<organism evidence="1 2">
    <name type="scientific">Erythrobacter dokdonensis DSW-74</name>
    <dbReference type="NCBI Taxonomy" id="1300349"/>
    <lineage>
        <taxon>Bacteria</taxon>
        <taxon>Pseudomonadati</taxon>
        <taxon>Pseudomonadota</taxon>
        <taxon>Alphaproteobacteria</taxon>
        <taxon>Sphingomonadales</taxon>
        <taxon>Erythrobacteraceae</taxon>
        <taxon>Erythrobacter/Porphyrobacter group</taxon>
        <taxon>Erythrobacter</taxon>
    </lineage>
</organism>
<accession>A0A1A7BND2</accession>
<evidence type="ECO:0000313" key="1">
    <source>
        <dbReference type="EMBL" id="OBV12670.1"/>
    </source>
</evidence>
<dbReference type="STRING" id="1300349.I603_0801"/>
<comment type="caution">
    <text evidence="1">The sequence shown here is derived from an EMBL/GenBank/DDBJ whole genome shotgun (WGS) entry which is preliminary data.</text>
</comment>
<dbReference type="Proteomes" id="UP000092484">
    <property type="component" value="Unassembled WGS sequence"/>
</dbReference>
<evidence type="ECO:0000313" key="2">
    <source>
        <dbReference type="Proteomes" id="UP000092484"/>
    </source>
</evidence>
<sequence length="57" mass="6273">MENDTSPAADLSGLPRIIATLEQQLAELDRLRLHIGAAHLDAAIEQLRLEQARPRSS</sequence>
<name>A0A1A7BND2_9SPHN</name>
<dbReference type="RefSeq" id="WP_157090851.1">
    <property type="nucleotide sequence ID" value="NZ_LZYB01000001.1"/>
</dbReference>
<dbReference type="AlphaFoldDB" id="A0A1A7BND2"/>
<protein>
    <submittedName>
        <fullName evidence="1">Uncharacterized protein</fullName>
    </submittedName>
</protein>
<keyword evidence="2" id="KW-1185">Reference proteome</keyword>